<reference evidence="11" key="1">
    <citation type="submission" date="2022-07" db="EMBL/GenBank/DDBJ databases">
        <title>Genome Sequence of Physisporinus lineatus.</title>
        <authorList>
            <person name="Buettner E."/>
        </authorList>
    </citation>
    <scope>NUCLEOTIDE SEQUENCE</scope>
    <source>
        <strain evidence="11">VT162</strain>
    </source>
</reference>
<keyword evidence="4 9" id="KW-0349">Heme</keyword>
<evidence type="ECO:0000256" key="1">
    <source>
        <dbReference type="ARBA" id="ARBA00001971"/>
    </source>
</evidence>
<comment type="cofactor">
    <cofactor evidence="1 9">
        <name>heme</name>
        <dbReference type="ChEBI" id="CHEBI:30413"/>
    </cofactor>
</comment>
<dbReference type="Pfam" id="PF00067">
    <property type="entry name" value="p450"/>
    <property type="match status" value="1"/>
</dbReference>
<keyword evidence="5 9" id="KW-0479">Metal-binding</keyword>
<dbReference type="InterPro" id="IPR050121">
    <property type="entry name" value="Cytochrome_P450_monoxygenase"/>
</dbReference>
<dbReference type="Gene3D" id="1.10.630.10">
    <property type="entry name" value="Cytochrome P450"/>
    <property type="match status" value="1"/>
</dbReference>
<name>A0AAD5UZS9_9APHY</name>
<dbReference type="PANTHER" id="PTHR24305">
    <property type="entry name" value="CYTOCHROME P450"/>
    <property type="match status" value="1"/>
</dbReference>
<dbReference type="InterPro" id="IPR002401">
    <property type="entry name" value="Cyt_P450_E_grp-I"/>
</dbReference>
<dbReference type="Proteomes" id="UP001212997">
    <property type="component" value="Unassembled WGS sequence"/>
</dbReference>
<evidence type="ECO:0000313" key="11">
    <source>
        <dbReference type="EMBL" id="KAJ3482240.1"/>
    </source>
</evidence>
<dbReference type="GO" id="GO:0005506">
    <property type="term" value="F:iron ion binding"/>
    <property type="evidence" value="ECO:0007669"/>
    <property type="project" value="InterPro"/>
</dbReference>
<dbReference type="GO" id="GO:0016705">
    <property type="term" value="F:oxidoreductase activity, acting on paired donors, with incorporation or reduction of molecular oxygen"/>
    <property type="evidence" value="ECO:0007669"/>
    <property type="project" value="InterPro"/>
</dbReference>
<dbReference type="GO" id="GO:0020037">
    <property type="term" value="F:heme binding"/>
    <property type="evidence" value="ECO:0007669"/>
    <property type="project" value="InterPro"/>
</dbReference>
<keyword evidence="6 10" id="KW-0560">Oxidoreductase</keyword>
<dbReference type="InterPro" id="IPR001128">
    <property type="entry name" value="Cyt_P450"/>
</dbReference>
<dbReference type="GO" id="GO:0004497">
    <property type="term" value="F:monooxygenase activity"/>
    <property type="evidence" value="ECO:0007669"/>
    <property type="project" value="UniProtKB-KW"/>
</dbReference>
<dbReference type="SUPFAM" id="SSF48264">
    <property type="entry name" value="Cytochrome P450"/>
    <property type="match status" value="1"/>
</dbReference>
<evidence type="ECO:0000256" key="2">
    <source>
        <dbReference type="ARBA" id="ARBA00005179"/>
    </source>
</evidence>
<dbReference type="AlphaFoldDB" id="A0AAD5UZS9"/>
<dbReference type="CDD" id="cd11069">
    <property type="entry name" value="CYP_FUM15-like"/>
    <property type="match status" value="1"/>
</dbReference>
<evidence type="ECO:0000256" key="6">
    <source>
        <dbReference type="ARBA" id="ARBA00023002"/>
    </source>
</evidence>
<dbReference type="PANTHER" id="PTHR24305:SF166">
    <property type="entry name" value="CYTOCHROME P450 12A4, MITOCHONDRIAL-RELATED"/>
    <property type="match status" value="1"/>
</dbReference>
<evidence type="ECO:0000256" key="7">
    <source>
        <dbReference type="ARBA" id="ARBA00023004"/>
    </source>
</evidence>
<dbReference type="PROSITE" id="PS00086">
    <property type="entry name" value="CYTOCHROME_P450"/>
    <property type="match status" value="1"/>
</dbReference>
<sequence length="543" mass="60346">MSWVAFFVTIGIVLAYWVAPTILSPFRTPLRTLVGPPSRSWFWGHVKDELLGGDGSTLLKWSARYGHVFRLKMLMNIDSLVTTDSKALSYILTNFDGYSKPGIARAFMVKLMGNGILTAEGETFRKQNPAFGPAQIRELMDVFLEKAAELRDIWATSVEEKSDDIRARIDVLPGLSRVALDIIGLAAPTILGAQSGFGYEFNALNSSGQVNPLSQALGQILGSTTQLSALNTIMDFMPALQIFPTRRQTDRSAARETMMKIGRELVRAKRAAILASSGKDMGSSVKDFDGKDLLTLLMKGNMAADIPESQRLSDEEVIAQIPTFFVAGHESTASSMSWCLYALSLDKRVQEKLREELLSIATDSPSMDDLMSLPYLDAVTRETLRLYPVVVSLLRQATKDDYIPLDKPFLDKHGRSHNVIPIRAGDQIMIPITSVNNSEQFWGKDASEFKPERWAHIPEAASSIQGVWSNIYTFSGGPRACIGWRFALVEFKAIIFTLLRAFEFELAVPPEDIIRRTGIVMRPVVRSEIDRGSQLPLLIKPLH</sequence>
<comment type="caution">
    <text evidence="11">The sequence shown here is derived from an EMBL/GenBank/DDBJ whole genome shotgun (WGS) entry which is preliminary data.</text>
</comment>
<evidence type="ECO:0000256" key="3">
    <source>
        <dbReference type="ARBA" id="ARBA00010617"/>
    </source>
</evidence>
<dbReference type="EMBL" id="JANAWD010000282">
    <property type="protein sequence ID" value="KAJ3482240.1"/>
    <property type="molecule type" value="Genomic_DNA"/>
</dbReference>
<feature type="binding site" description="axial binding residue" evidence="9">
    <location>
        <position position="481"/>
    </location>
    <ligand>
        <name>heme</name>
        <dbReference type="ChEBI" id="CHEBI:30413"/>
    </ligand>
    <ligandPart>
        <name>Fe</name>
        <dbReference type="ChEBI" id="CHEBI:18248"/>
    </ligandPart>
</feature>
<evidence type="ECO:0000313" key="12">
    <source>
        <dbReference type="Proteomes" id="UP001212997"/>
    </source>
</evidence>
<evidence type="ECO:0000256" key="10">
    <source>
        <dbReference type="RuleBase" id="RU000461"/>
    </source>
</evidence>
<evidence type="ECO:0000256" key="9">
    <source>
        <dbReference type="PIRSR" id="PIRSR602401-1"/>
    </source>
</evidence>
<proteinExistence type="inferred from homology"/>
<keyword evidence="12" id="KW-1185">Reference proteome</keyword>
<dbReference type="PRINTS" id="PR00385">
    <property type="entry name" value="P450"/>
</dbReference>
<dbReference type="InterPro" id="IPR017972">
    <property type="entry name" value="Cyt_P450_CS"/>
</dbReference>
<comment type="pathway">
    <text evidence="2">Secondary metabolite biosynthesis.</text>
</comment>
<protein>
    <recommendedName>
        <fullName evidence="13">Cytochrome P450</fullName>
    </recommendedName>
</protein>
<evidence type="ECO:0000256" key="8">
    <source>
        <dbReference type="ARBA" id="ARBA00023033"/>
    </source>
</evidence>
<dbReference type="PRINTS" id="PR00463">
    <property type="entry name" value="EP450I"/>
</dbReference>
<dbReference type="InterPro" id="IPR036396">
    <property type="entry name" value="Cyt_P450_sf"/>
</dbReference>
<evidence type="ECO:0000256" key="5">
    <source>
        <dbReference type="ARBA" id="ARBA00022723"/>
    </source>
</evidence>
<accession>A0AAD5UZS9</accession>
<evidence type="ECO:0008006" key="13">
    <source>
        <dbReference type="Google" id="ProtNLM"/>
    </source>
</evidence>
<comment type="similarity">
    <text evidence="3 10">Belongs to the cytochrome P450 family.</text>
</comment>
<organism evidence="11 12">
    <name type="scientific">Meripilus lineatus</name>
    <dbReference type="NCBI Taxonomy" id="2056292"/>
    <lineage>
        <taxon>Eukaryota</taxon>
        <taxon>Fungi</taxon>
        <taxon>Dikarya</taxon>
        <taxon>Basidiomycota</taxon>
        <taxon>Agaricomycotina</taxon>
        <taxon>Agaricomycetes</taxon>
        <taxon>Polyporales</taxon>
        <taxon>Meripilaceae</taxon>
        <taxon>Meripilus</taxon>
    </lineage>
</organism>
<keyword evidence="8 10" id="KW-0503">Monooxygenase</keyword>
<evidence type="ECO:0000256" key="4">
    <source>
        <dbReference type="ARBA" id="ARBA00022617"/>
    </source>
</evidence>
<keyword evidence="7 9" id="KW-0408">Iron</keyword>
<gene>
    <name evidence="11" type="ORF">NLI96_g7111</name>
</gene>